<dbReference type="InterPro" id="IPR047738">
    <property type="entry name" value="SAV_2336-like_N"/>
</dbReference>
<keyword evidence="4" id="KW-1185">Reference proteome</keyword>
<feature type="compositionally biased region" description="Low complexity" evidence="2">
    <location>
        <begin position="60"/>
        <end position="74"/>
    </location>
</feature>
<dbReference type="AlphaFoldDB" id="A0A9Q3VVA5"/>
<comment type="caution">
    <text evidence="3">The sequence shown here is derived from an EMBL/GenBank/DDBJ whole genome shotgun (WGS) entry which is preliminary data.</text>
</comment>
<dbReference type="RefSeq" id="WP_232652202.1">
    <property type="nucleotide sequence ID" value="NZ_JAJSBI010000019.1"/>
</dbReference>
<evidence type="ECO:0000256" key="1">
    <source>
        <dbReference type="PROSITE-ProRule" id="PRU00339"/>
    </source>
</evidence>
<gene>
    <name evidence="3" type="ORF">LJ657_31255</name>
</gene>
<feature type="repeat" description="TPR" evidence="1">
    <location>
        <begin position="1058"/>
        <end position="1091"/>
    </location>
</feature>
<dbReference type="NCBIfam" id="NF041121">
    <property type="entry name" value="SAV_2336_NTERM"/>
    <property type="match status" value="1"/>
</dbReference>
<dbReference type="SUPFAM" id="SSF48452">
    <property type="entry name" value="TPR-like"/>
    <property type="match status" value="1"/>
</dbReference>
<feature type="region of interest" description="Disordered" evidence="2">
    <location>
        <begin position="226"/>
        <end position="245"/>
    </location>
</feature>
<evidence type="ECO:0000313" key="3">
    <source>
        <dbReference type="EMBL" id="MCD9878018.1"/>
    </source>
</evidence>
<reference evidence="3" key="1">
    <citation type="submission" date="2021-12" db="EMBL/GenBank/DDBJ databases">
        <authorList>
            <person name="Lee J.-H."/>
            <person name="Kim S.-B."/>
        </authorList>
    </citation>
    <scope>NUCLEOTIDE SEQUENCE</scope>
    <source>
        <strain evidence="3">NR30</strain>
    </source>
</reference>
<evidence type="ECO:0000256" key="2">
    <source>
        <dbReference type="SAM" id="MobiDB-lite"/>
    </source>
</evidence>
<dbReference type="EMBL" id="JAJSBI010000019">
    <property type="protein sequence ID" value="MCD9878018.1"/>
    <property type="molecule type" value="Genomic_DNA"/>
</dbReference>
<dbReference type="Gene3D" id="1.25.40.10">
    <property type="entry name" value="Tetratricopeptide repeat domain"/>
    <property type="match status" value="1"/>
</dbReference>
<dbReference type="PROSITE" id="PS50005">
    <property type="entry name" value="TPR"/>
    <property type="match status" value="1"/>
</dbReference>
<feature type="region of interest" description="Disordered" evidence="2">
    <location>
        <begin position="51"/>
        <end position="92"/>
    </location>
</feature>
<keyword evidence="1" id="KW-0802">TPR repeat</keyword>
<dbReference type="InterPro" id="IPR019734">
    <property type="entry name" value="TPR_rpt"/>
</dbReference>
<dbReference type="InterPro" id="IPR011990">
    <property type="entry name" value="TPR-like_helical_dom_sf"/>
</dbReference>
<accession>A0A9Q3VVA5</accession>
<name>A0A9Q3VVA5_9ACTN</name>
<protein>
    <submittedName>
        <fullName evidence="3">Metallophosphoesterase</fullName>
    </submittedName>
</protein>
<sequence length="1111" mass="120712">MPARAPDPSAGEVSPELTALVARLREAGIAPGVEELADALWLARWLPGPSEAAPQGADGTGDLTTTPDGGPDTTAISVPQPGPVTPTVESEQQDRAGLFAPGAGGERAAVRMTPVRVPAAPALPEPLALQRALRPLQRYRAPVRPVPRTLDEQATAERAAESGLVLPVLRADRRREARLLLVMDVSTSMAVWQQALDELRQVCERAGAFREVRMQYLHETAEGLPGLAATPERTGPLHAPEQLSDPTGRRLTLVLSDCAGPMWRSGRMQQLLHRWAATAPVAVVQPLPQRMWTRTHLPARRGVLHRREGPAGTLGFTPEKGRVDPAAAPIPVLALRRGSVEGWARLLSGARGQSLTAAAGWVRADHAASIAPVRAAQDLSAEERVRVFRRNASREARRLAVHLSAVPLYLPVMQLVQHAMLAGTGPEVLSEVLLGGLVRRRDDADDPQAVRYEFLPGVAPRLRERLAVDEAELLFKHLSDYVERKFGRSVRNFPAMAGAFLRGAVDPGPAPVADPRTDVPEPAGLRAFAEVSADVLRDLGARIPAAPELVPTLPAPNARELLSRGREAIGRYETQGSTRELDAAVEYLRQAVEAARSGKERASAAEELANALLSRWRVRGVGEDLRDAWEAVGDGPVTGRACLIRGTVCWLQSREASRVGVEFAGIPDSLREWARGVPDGTAHAQAVLLYLADRDLTLVLDDAETTPDALDRRRIAAETLVHVRRAVARSTLLTEGQEASVPVPDPEQRYLAHLHRAIEAAGTRIQFPEPEGAHALRGALWFEVAQHYAGSGPATARPHPERASLAAERAVEDLLVAVRDETVLPSAERCRIWLTVAASVEILQPPREDGRERRLMMSAVEQALAAAGDDEALLLDCHLWAARVYRDRFERTGDLAHLDRAVEAWTAADSLLGEDDAQQREVLTEFGVDLLRRGEATGSAEDVNRAVQLLRTAVEETPSGDPRLAERQRQLALAHWRRFSVQGVLSDLYEAEWILGAAIHGSAEGAHEFLARCRLQRGRVCEALHARTGDVGHLYNANNHYANAFSSAQAASMPELTAEVLMSRGRVRESLGEADVAVRHYAQALELTEDPDRARDLRSALARLNPETAPE</sequence>
<evidence type="ECO:0000313" key="4">
    <source>
        <dbReference type="Proteomes" id="UP001108029"/>
    </source>
</evidence>
<dbReference type="Proteomes" id="UP001108029">
    <property type="component" value="Unassembled WGS sequence"/>
</dbReference>
<proteinExistence type="predicted"/>
<organism evidence="3 4">
    <name type="scientific">Streptomyces guryensis</name>
    <dbReference type="NCBI Taxonomy" id="2886947"/>
    <lineage>
        <taxon>Bacteria</taxon>
        <taxon>Bacillati</taxon>
        <taxon>Actinomycetota</taxon>
        <taxon>Actinomycetes</taxon>
        <taxon>Kitasatosporales</taxon>
        <taxon>Streptomycetaceae</taxon>
        <taxon>Streptomyces</taxon>
    </lineage>
</organism>